<evidence type="ECO:0000256" key="1">
    <source>
        <dbReference type="ARBA" id="ARBA00022576"/>
    </source>
</evidence>
<dbReference type="PANTHER" id="PTHR10937:SF8">
    <property type="entry name" value="AMINOTRANSFERASE-RELATED"/>
    <property type="match status" value="1"/>
</dbReference>
<dbReference type="PANTHER" id="PTHR10937">
    <property type="entry name" value="GLUCOSAMINE--FRUCTOSE-6-PHOSPHATE AMINOTRANSFERASE, ISOMERIZING"/>
    <property type="match status" value="1"/>
</dbReference>
<dbReference type="EMBL" id="JAUSVF010000001">
    <property type="protein sequence ID" value="MDQ0320280.1"/>
    <property type="molecule type" value="Genomic_DNA"/>
</dbReference>
<dbReference type="Proteomes" id="UP001230207">
    <property type="component" value="Unassembled WGS sequence"/>
</dbReference>
<comment type="caution">
    <text evidence="4">The sequence shown here is derived from an EMBL/GenBank/DDBJ whole genome shotgun (WGS) entry which is preliminary data.</text>
</comment>
<name>A0ABU0BPV0_9HYPH</name>
<dbReference type="InterPro" id="IPR046348">
    <property type="entry name" value="SIS_dom_sf"/>
</dbReference>
<dbReference type="InterPro" id="IPR001347">
    <property type="entry name" value="SIS_dom"/>
</dbReference>
<keyword evidence="2" id="KW-0677">Repeat</keyword>
<organism evidence="4 5">
    <name type="scientific">Pararhizobium capsulatum DSM 1112</name>
    <dbReference type="NCBI Taxonomy" id="1121113"/>
    <lineage>
        <taxon>Bacteria</taxon>
        <taxon>Pseudomonadati</taxon>
        <taxon>Pseudomonadota</taxon>
        <taxon>Alphaproteobacteria</taxon>
        <taxon>Hyphomicrobiales</taxon>
        <taxon>Rhizobiaceae</taxon>
        <taxon>Rhizobium/Agrobacterium group</taxon>
        <taxon>Pararhizobium</taxon>
    </lineage>
</organism>
<keyword evidence="5" id="KW-1185">Reference proteome</keyword>
<keyword evidence="1 4" id="KW-0032">Aminotransferase</keyword>
<evidence type="ECO:0000313" key="4">
    <source>
        <dbReference type="EMBL" id="MDQ0320280.1"/>
    </source>
</evidence>
<dbReference type="CDD" id="cd05008">
    <property type="entry name" value="SIS_GlmS_GlmD_1"/>
    <property type="match status" value="1"/>
</dbReference>
<dbReference type="RefSeq" id="WP_307229898.1">
    <property type="nucleotide sequence ID" value="NZ_JAUSVF010000001.1"/>
</dbReference>
<accession>A0ABU0BPV0</accession>
<dbReference type="SUPFAM" id="SSF53697">
    <property type="entry name" value="SIS domain"/>
    <property type="match status" value="1"/>
</dbReference>
<dbReference type="PROSITE" id="PS51464">
    <property type="entry name" value="SIS"/>
    <property type="match status" value="2"/>
</dbReference>
<feature type="domain" description="SIS" evidence="3">
    <location>
        <begin position="196"/>
        <end position="332"/>
    </location>
</feature>
<protein>
    <submittedName>
        <fullName evidence="4">Glucosamine--fructose-6-phosphate aminotransferase (Isomerizing)</fullName>
        <ecNumber evidence="4">2.6.1.16</ecNumber>
    </submittedName>
</protein>
<evidence type="ECO:0000256" key="2">
    <source>
        <dbReference type="ARBA" id="ARBA00022737"/>
    </source>
</evidence>
<sequence length="342" mass="36041">MAETTKMRREIEEIPDAVERLLDTSAAQLTVAGRALARKNPAFIATIARGSSDHASLFLKYAIELAAGKAVASLGPSLASIYARPIDLSQAAAFAISQSGSSPDIVEMCASARRQGALTLALTNTRHSPIWSEAEVPIDLSAGPELAVAATKTFVNSVVAGLAVLAEWIDDGDLKSALNMLPDQLRAALAVDWSGMLPSLENATSLYVLGRGPSFAIASEVALKFKETANLHAEAYSTAEVMHGPLALVSRGFPVLVLAGRDASESAAVLLADDFADRGADVFVTSAKTISARSLPVVETGHTLTDALALIVPFYLMGEHLSRRRGLNPDQPVALKKVTQTR</sequence>
<dbReference type="Gene3D" id="3.40.50.10490">
    <property type="entry name" value="Glucose-6-phosphate isomerase like protein, domain 1"/>
    <property type="match status" value="2"/>
</dbReference>
<dbReference type="InterPro" id="IPR035490">
    <property type="entry name" value="GlmS/FrlB_SIS"/>
</dbReference>
<feature type="domain" description="SIS" evidence="3">
    <location>
        <begin position="32"/>
        <end position="175"/>
    </location>
</feature>
<gene>
    <name evidence="4" type="ORF">QO002_002418</name>
</gene>
<evidence type="ECO:0000313" key="5">
    <source>
        <dbReference type="Proteomes" id="UP001230207"/>
    </source>
</evidence>
<dbReference type="GO" id="GO:0004360">
    <property type="term" value="F:glutamine-fructose-6-phosphate transaminase (isomerizing) activity"/>
    <property type="evidence" value="ECO:0007669"/>
    <property type="project" value="UniProtKB-EC"/>
</dbReference>
<reference evidence="4 5" key="1">
    <citation type="submission" date="2023-07" db="EMBL/GenBank/DDBJ databases">
        <title>Genomic Encyclopedia of Type Strains, Phase IV (KMG-IV): sequencing the most valuable type-strain genomes for metagenomic binning, comparative biology and taxonomic classification.</title>
        <authorList>
            <person name="Goeker M."/>
        </authorList>
    </citation>
    <scope>NUCLEOTIDE SEQUENCE [LARGE SCALE GENOMIC DNA]</scope>
    <source>
        <strain evidence="4 5">DSM 1112</strain>
    </source>
</reference>
<proteinExistence type="predicted"/>
<dbReference type="Pfam" id="PF01380">
    <property type="entry name" value="SIS"/>
    <property type="match status" value="2"/>
</dbReference>
<dbReference type="EC" id="2.6.1.16" evidence="4"/>
<dbReference type="CDD" id="cd05009">
    <property type="entry name" value="SIS_GlmS_GlmD_2"/>
    <property type="match status" value="1"/>
</dbReference>
<keyword evidence="4" id="KW-0808">Transferase</keyword>
<dbReference type="InterPro" id="IPR035466">
    <property type="entry name" value="GlmS/AgaS_SIS"/>
</dbReference>
<evidence type="ECO:0000259" key="3">
    <source>
        <dbReference type="PROSITE" id="PS51464"/>
    </source>
</evidence>